<evidence type="ECO:0000313" key="2">
    <source>
        <dbReference type="Proteomes" id="UP000017836"/>
    </source>
</evidence>
<keyword evidence="2" id="KW-1185">Reference proteome</keyword>
<evidence type="ECO:0000313" key="1">
    <source>
        <dbReference type="EMBL" id="ERN12490.1"/>
    </source>
</evidence>
<dbReference type="Gramene" id="ERN12490">
    <property type="protein sequence ID" value="ERN12490"/>
    <property type="gene ID" value="AMTR_s00025p00171220"/>
</dbReference>
<dbReference type="InterPro" id="IPR037239">
    <property type="entry name" value="OSBP_sf"/>
</dbReference>
<protein>
    <submittedName>
        <fullName evidence="1">Uncharacterized protein</fullName>
    </submittedName>
</protein>
<dbReference type="InterPro" id="IPR000648">
    <property type="entry name" value="Oxysterol-bd"/>
</dbReference>
<dbReference type="eggNOG" id="KOG2210">
    <property type="taxonomic scope" value="Eukaryota"/>
</dbReference>
<dbReference type="Gene3D" id="3.30.70.3490">
    <property type="match status" value="1"/>
</dbReference>
<dbReference type="Pfam" id="PF01237">
    <property type="entry name" value="Oxysterol_BP"/>
    <property type="match status" value="1"/>
</dbReference>
<dbReference type="EMBL" id="KI392614">
    <property type="protein sequence ID" value="ERN12490.1"/>
    <property type="molecule type" value="Genomic_DNA"/>
</dbReference>
<dbReference type="SUPFAM" id="SSF144000">
    <property type="entry name" value="Oxysterol-binding protein-like"/>
    <property type="match status" value="1"/>
</dbReference>
<dbReference type="STRING" id="13333.W1PYB9"/>
<proteinExistence type="predicted"/>
<dbReference type="HOGENOM" id="CLU_1367859_0_0_1"/>
<reference evidence="2" key="1">
    <citation type="journal article" date="2013" name="Science">
        <title>The Amborella genome and the evolution of flowering plants.</title>
        <authorList>
            <consortium name="Amborella Genome Project"/>
        </authorList>
    </citation>
    <scope>NUCLEOTIDE SEQUENCE [LARGE SCALE GENOMIC DNA]</scope>
</reference>
<name>W1PYB9_AMBTC</name>
<gene>
    <name evidence="1" type="ORF">AMTR_s00025p00171220</name>
</gene>
<sequence>MWLGLEGLGLILGHWPQGLGHELGHIAPRLGQAGAWASLKPGPAQLDWHLYMQIARFRPSSGELGPGHVSARARQATQRSCCRAVTIKEIGTGKMTTLYNAKEAIFKLKTPALQDPKGVAKTESALVWSHLMKAITNKEWDNARDAKKAIEEKERSIRRERMKKGTVWVPKYFHLVKTEDNAFEVLPRQSQVPPAPIIAS</sequence>
<dbReference type="AlphaFoldDB" id="W1PYB9"/>
<dbReference type="Proteomes" id="UP000017836">
    <property type="component" value="Unassembled WGS sequence"/>
</dbReference>
<organism evidence="1 2">
    <name type="scientific">Amborella trichopoda</name>
    <dbReference type="NCBI Taxonomy" id="13333"/>
    <lineage>
        <taxon>Eukaryota</taxon>
        <taxon>Viridiplantae</taxon>
        <taxon>Streptophyta</taxon>
        <taxon>Embryophyta</taxon>
        <taxon>Tracheophyta</taxon>
        <taxon>Spermatophyta</taxon>
        <taxon>Magnoliopsida</taxon>
        <taxon>Amborellales</taxon>
        <taxon>Amborellaceae</taxon>
        <taxon>Amborella</taxon>
    </lineage>
</organism>
<accession>W1PYB9</accession>
<dbReference type="GO" id="GO:0008289">
    <property type="term" value="F:lipid binding"/>
    <property type="evidence" value="ECO:0007669"/>
    <property type="project" value="InterPro"/>
</dbReference>